<comment type="similarity">
    <text evidence="2">Belongs to the FUN14 family.</text>
</comment>
<dbReference type="STRING" id="1058.SAMN05421783_104241"/>
<dbReference type="EMBL" id="FNNZ01000004">
    <property type="protein sequence ID" value="SDW49179.1"/>
    <property type="molecule type" value="Genomic_DNA"/>
</dbReference>
<dbReference type="AlphaFoldDB" id="A0A1H2U0V1"/>
<keyword evidence="8" id="KW-1185">Reference proteome</keyword>
<dbReference type="GO" id="GO:0016020">
    <property type="term" value="C:membrane"/>
    <property type="evidence" value="ECO:0007669"/>
    <property type="project" value="UniProtKB-SubCell"/>
</dbReference>
<evidence type="ECO:0000256" key="5">
    <source>
        <dbReference type="ARBA" id="ARBA00023136"/>
    </source>
</evidence>
<evidence type="ECO:0000256" key="3">
    <source>
        <dbReference type="ARBA" id="ARBA00022692"/>
    </source>
</evidence>
<evidence type="ECO:0000256" key="2">
    <source>
        <dbReference type="ARBA" id="ARBA00009160"/>
    </source>
</evidence>
<dbReference type="Pfam" id="PF04930">
    <property type="entry name" value="FUN14"/>
    <property type="match status" value="1"/>
</dbReference>
<evidence type="ECO:0000313" key="7">
    <source>
        <dbReference type="EMBL" id="SDW49179.1"/>
    </source>
</evidence>
<evidence type="ECO:0000313" key="8">
    <source>
        <dbReference type="Proteomes" id="UP000198816"/>
    </source>
</evidence>
<comment type="subcellular location">
    <subcellularLocation>
        <location evidence="1">Membrane</location>
    </subcellularLocation>
</comment>
<dbReference type="Proteomes" id="UP000198816">
    <property type="component" value="Unassembled WGS sequence"/>
</dbReference>
<keyword evidence="3 6" id="KW-0812">Transmembrane</keyword>
<sequence>MISDGFDTSAVLHLRLADALRPDLLPSASLPTDPMDHLAVDTAPVEAAGLFNETFFLKLGFSFMVGLALGFALKMAFKLVLLVVGLILLGVFALQYAGILDVNWSGLEIHYDGWVEWLTVNGGAFFDFIGGNLTSAASFTAGLVMGFRL</sequence>
<accession>A0A1H2U0V1</accession>
<gene>
    <name evidence="7" type="ORF">SAMN05421783_104241</name>
</gene>
<name>A0A1H2U0V1_THIRO</name>
<keyword evidence="4 6" id="KW-1133">Transmembrane helix</keyword>
<organism evidence="7 8">
    <name type="scientific">Thiocapsa roseopersicina</name>
    <dbReference type="NCBI Taxonomy" id="1058"/>
    <lineage>
        <taxon>Bacteria</taxon>
        <taxon>Pseudomonadati</taxon>
        <taxon>Pseudomonadota</taxon>
        <taxon>Gammaproteobacteria</taxon>
        <taxon>Chromatiales</taxon>
        <taxon>Chromatiaceae</taxon>
        <taxon>Thiocapsa</taxon>
    </lineage>
</organism>
<feature type="transmembrane region" description="Helical" evidence="6">
    <location>
        <begin position="55"/>
        <end position="73"/>
    </location>
</feature>
<reference evidence="8" key="1">
    <citation type="submission" date="2016-10" db="EMBL/GenBank/DDBJ databases">
        <authorList>
            <person name="Varghese N."/>
            <person name="Submissions S."/>
        </authorList>
    </citation>
    <scope>NUCLEOTIDE SEQUENCE [LARGE SCALE GENOMIC DNA]</scope>
    <source>
        <strain evidence="8">DSM 217</strain>
    </source>
</reference>
<evidence type="ECO:0000256" key="4">
    <source>
        <dbReference type="ARBA" id="ARBA00022989"/>
    </source>
</evidence>
<proteinExistence type="inferred from homology"/>
<feature type="transmembrane region" description="Helical" evidence="6">
    <location>
        <begin position="80"/>
        <end position="104"/>
    </location>
</feature>
<keyword evidence="5 6" id="KW-0472">Membrane</keyword>
<feature type="transmembrane region" description="Helical" evidence="6">
    <location>
        <begin position="124"/>
        <end position="147"/>
    </location>
</feature>
<evidence type="ECO:0000256" key="6">
    <source>
        <dbReference type="SAM" id="Phobius"/>
    </source>
</evidence>
<dbReference type="InterPro" id="IPR007014">
    <property type="entry name" value="FUN14"/>
</dbReference>
<protein>
    <submittedName>
        <fullName evidence="7">Uncharacterized membrane protein, Fun14 family</fullName>
    </submittedName>
</protein>
<evidence type="ECO:0000256" key="1">
    <source>
        <dbReference type="ARBA" id="ARBA00004370"/>
    </source>
</evidence>